<feature type="domain" description="ScoMcrA-like N-terminal head" evidence="2">
    <location>
        <begin position="8"/>
        <end position="87"/>
    </location>
</feature>
<dbReference type="GO" id="GO:0004519">
    <property type="term" value="F:endonuclease activity"/>
    <property type="evidence" value="ECO:0007669"/>
    <property type="project" value="UniProtKB-KW"/>
</dbReference>
<dbReference type="GO" id="GO:0003676">
    <property type="term" value="F:nucleic acid binding"/>
    <property type="evidence" value="ECO:0007669"/>
    <property type="project" value="InterPro"/>
</dbReference>
<keyword evidence="3" id="KW-0540">Nuclease</keyword>
<protein>
    <submittedName>
        <fullName evidence="3">HNH endonuclease</fullName>
    </submittedName>
</protein>
<reference evidence="3 4" key="1">
    <citation type="submission" date="2017-06" db="EMBL/GenBank/DDBJ databases">
        <title>Salmonella reference genomes for public health.</title>
        <authorList>
            <person name="Robertson J."/>
            <person name="Yoshida C."/>
            <person name="Gurnik S."/>
            <person name="Nash J."/>
        </authorList>
    </citation>
    <scope>NUCLEOTIDE SEQUENCE [LARGE SCALE GENOMIC DNA]</scope>
    <source>
        <strain evidence="3 4">S-1643</strain>
    </source>
</reference>
<dbReference type="Pfam" id="PF26345">
    <property type="entry name" value="ScoMcrA_N"/>
    <property type="match status" value="1"/>
</dbReference>
<proteinExistence type="predicted"/>
<dbReference type="EMBL" id="CP022117">
    <property type="protein sequence ID" value="ASG18279.1"/>
    <property type="molecule type" value="Genomic_DNA"/>
</dbReference>
<evidence type="ECO:0000259" key="2">
    <source>
        <dbReference type="Pfam" id="PF26345"/>
    </source>
</evidence>
<dbReference type="Proteomes" id="UP000197157">
    <property type="component" value="Chromosome"/>
</dbReference>
<feature type="domain" description="HNH" evidence="1">
    <location>
        <begin position="142"/>
        <end position="197"/>
    </location>
</feature>
<accession>A0A2C9P4E4</accession>
<keyword evidence="3" id="KW-0255">Endonuclease</keyword>
<dbReference type="GO" id="GO:0008270">
    <property type="term" value="F:zinc ion binding"/>
    <property type="evidence" value="ECO:0007669"/>
    <property type="project" value="InterPro"/>
</dbReference>
<dbReference type="InterPro" id="IPR003615">
    <property type="entry name" value="HNH_nuc"/>
</dbReference>
<dbReference type="Gene3D" id="1.10.30.50">
    <property type="match status" value="1"/>
</dbReference>
<evidence type="ECO:0000313" key="3">
    <source>
        <dbReference type="EMBL" id="ASG18279.1"/>
    </source>
</evidence>
<dbReference type="RefSeq" id="WP_088731120.1">
    <property type="nucleotide sequence ID" value="NZ_CP022117.1"/>
</dbReference>
<keyword evidence="3" id="KW-0378">Hydrolase</keyword>
<dbReference type="CDD" id="cd00085">
    <property type="entry name" value="HNHc"/>
    <property type="match status" value="1"/>
</dbReference>
<dbReference type="AlphaFoldDB" id="A0A2C9P4E4"/>
<organism evidence="3 4">
    <name type="scientific">Salmonella enterica subsp. enterica serovar Macclesfield str. S-1643</name>
    <dbReference type="NCBI Taxonomy" id="1242107"/>
    <lineage>
        <taxon>Bacteria</taxon>
        <taxon>Pseudomonadati</taxon>
        <taxon>Pseudomonadota</taxon>
        <taxon>Gammaproteobacteria</taxon>
        <taxon>Enterobacterales</taxon>
        <taxon>Enterobacteriaceae</taxon>
        <taxon>Salmonella</taxon>
    </lineage>
</organism>
<sequence length="225" mass="25415">MKKILPDQLSRECIIAAMRAYDDGVRRQFSESRLYDVVFEGRSYPPKAIVGIAASNMTGVEFSPEDFSGGIKSKCVKLLTNQGFQIVDKNLGNEQPVISIFPDELPPQSVFIEGAATQVTVNRYERDRKARQAALAWHGCLCKVCGIDMMKVYGEIAKGFIHIHHLIPLSDIKENYSLDPKKDLIPVCPNCHAMLHRKNPPFTPDELRAFLLQNYYINSRSDENI</sequence>
<gene>
    <name evidence="3" type="ORF">LFZ25_21295</name>
</gene>
<dbReference type="InterPro" id="IPR002711">
    <property type="entry name" value="HNH"/>
</dbReference>
<dbReference type="Pfam" id="PF01844">
    <property type="entry name" value="HNH"/>
    <property type="match status" value="1"/>
</dbReference>
<name>A0A2C9P4E4_SALET</name>
<evidence type="ECO:0000313" key="4">
    <source>
        <dbReference type="Proteomes" id="UP000197157"/>
    </source>
</evidence>
<evidence type="ECO:0000259" key="1">
    <source>
        <dbReference type="Pfam" id="PF01844"/>
    </source>
</evidence>
<dbReference type="InterPro" id="IPR058807">
    <property type="entry name" value="ScoMcrA_N"/>
</dbReference>